<evidence type="ECO:0000256" key="11">
    <source>
        <dbReference type="ARBA" id="ARBA00023136"/>
    </source>
</evidence>
<dbReference type="CDD" id="cd08316">
    <property type="entry name" value="Death_FAS_TNFRSF6"/>
    <property type="match status" value="1"/>
</dbReference>
<reference evidence="24" key="4">
    <citation type="submission" date="2025-08" db="UniProtKB">
        <authorList>
            <consortium name="Ensembl"/>
        </authorList>
    </citation>
    <scope>IDENTIFICATION</scope>
</reference>
<evidence type="ECO:0000256" key="12">
    <source>
        <dbReference type="ARBA" id="ARBA00023139"/>
    </source>
</evidence>
<evidence type="ECO:0000313" key="24">
    <source>
        <dbReference type="Ensembl" id="ENSP00000512863.1"/>
    </source>
</evidence>
<comment type="caution">
    <text evidence="20">Lacks conserved residue(s) required for the propagation of feature annotation.</text>
</comment>
<proteinExistence type="evidence at protein level"/>
<evidence type="ECO:0000256" key="4">
    <source>
        <dbReference type="ARBA" id="ARBA00022475"/>
    </source>
</evidence>
<dbReference type="GO" id="GO:0005516">
    <property type="term" value="F:calmodulin binding"/>
    <property type="evidence" value="ECO:0007669"/>
    <property type="project" value="UniProtKB-KW"/>
</dbReference>
<keyword evidence="26 27" id="KW-1267">Proteomics identification</keyword>
<dbReference type="GO" id="GO:0006955">
    <property type="term" value="P:immune response"/>
    <property type="evidence" value="ECO:0007669"/>
    <property type="project" value="InterPro"/>
</dbReference>
<sequence>MLGIWTLLPLGRWRGTPVGERSGTPGQALTSQAKGPLRRGWVLTSVARLSSKSVNAQVTDINSKGLELRKTVTTVETQNLEGLHHDGQFCHKPCPPGERKARDCTVNGDEPDCVPCQEGKEYTDKAHFSSKCRRCRLCDEGHGLEVEINCTRTQNTKCRCKPNFFCNSTVCEHCDPCTKCEHGIIKECTLTSNTKCKEEVKRKEVQKTCRKHRKENQGSHESPTLNPETVAINLSDVDLSKYITTIAGVMTLSQVKGFVRKNGVNEAKIDEIKNDNVQDTAEQKVQLLRNWHQLHGKKEAYDTLIKDLKKANLCTLAEKIQTIILKDITSDSENSNFRNEIQSLV</sequence>
<dbReference type="HGNC" id="HGNC:11920">
    <property type="gene designation" value="FAS"/>
</dbReference>
<keyword evidence="14" id="KW-0675">Receptor</keyword>
<dbReference type="OrthoDB" id="8848202at2759"/>
<evidence type="ECO:0000256" key="18">
    <source>
        <dbReference type="ARBA" id="ARBA00032338"/>
    </source>
</evidence>
<dbReference type="SMART" id="SM00005">
    <property type="entry name" value="DEATH"/>
    <property type="match status" value="1"/>
</dbReference>
<keyword evidence="10" id="KW-1133">Transmembrane helix</keyword>
<dbReference type="GO" id="GO:0009986">
    <property type="term" value="C:cell surface"/>
    <property type="evidence" value="ECO:0007669"/>
    <property type="project" value="UniProtKB-ARBA"/>
</dbReference>
<keyword evidence="16" id="KW-0449">Lipoprotein</keyword>
<evidence type="ECO:0000256" key="17">
    <source>
        <dbReference type="ARBA" id="ARBA00030181"/>
    </source>
</evidence>
<dbReference type="PANTHER" id="PTHR46874:SF1">
    <property type="entry name" value="TUMOR NECROSIS FACTOR RECEPTOR SUPERFAMILY MEMBER 6"/>
    <property type="match status" value="1"/>
</dbReference>
<feature type="repeat" description="TNFR-Cys" evidence="20">
    <location>
        <begin position="115"/>
        <end position="158"/>
    </location>
</feature>
<keyword evidence="4" id="KW-1003">Cell membrane</keyword>
<reference evidence="24" key="2">
    <citation type="journal article" date="2004" name="Nature">
        <title>The DNA sequence and comparative analysis of human chromosome 10.</title>
        <authorList>
            <person name="Deloukas P."/>
            <person name="Earthrowl M.E."/>
            <person name="Grafham D.V."/>
            <person name="Rubenfield M."/>
            <person name="French L."/>
            <person name="Steward C.A."/>
            <person name="Sims S.K."/>
            <person name="Jones M.C."/>
            <person name="Searle S."/>
            <person name="Scott C."/>
            <person name="Howe K."/>
            <person name="Hunt S.E."/>
            <person name="Andrews T.D."/>
            <person name="Gilbert J.G."/>
            <person name="Swarbreck D."/>
            <person name="Ashurst J.L."/>
            <person name="Taylor A."/>
            <person name="Battles J."/>
            <person name="Bird C.P."/>
            <person name="Ainscough R."/>
            <person name="Almeida J.P."/>
            <person name="Ashwell R.I."/>
            <person name="Ambrose K.D."/>
            <person name="Babbage A.K."/>
            <person name="Bagguley C.L."/>
            <person name="Bailey J."/>
            <person name="Banerjee R."/>
            <person name="Bates K."/>
            <person name="Beasley H."/>
            <person name="Bray-Allen S."/>
            <person name="Brown A.J."/>
            <person name="Brown J.Y."/>
            <person name="Burford D.C."/>
            <person name="Burrill W."/>
            <person name="Burton J."/>
            <person name="Cahill P."/>
            <person name="Camire D."/>
            <person name="Carter N.P."/>
            <person name="Chapman J.C."/>
            <person name="Clark S.Y."/>
            <person name="Clarke G."/>
            <person name="Clee C.M."/>
            <person name="Clegg S."/>
            <person name="Corby N."/>
            <person name="Coulson A."/>
            <person name="Dhami P."/>
            <person name="Dutta I."/>
            <person name="Dunn M."/>
            <person name="Faulkner L."/>
            <person name="Frankish A."/>
            <person name="Frankland J.A."/>
            <person name="Garner P."/>
            <person name="Garnett J."/>
            <person name="Gribble S."/>
            <person name="Griffiths C."/>
            <person name="Grocock R."/>
            <person name="Gustafson E."/>
            <person name="Hammond S."/>
            <person name="Harley J.L."/>
            <person name="Hart E."/>
            <person name="Heath P.D."/>
            <person name="Ho T.P."/>
            <person name="Hopkins B."/>
            <person name="Horne J."/>
            <person name="Howden P.J."/>
            <person name="Huckle E."/>
            <person name="Hynds C."/>
            <person name="Johnson C."/>
            <person name="Johnson D."/>
            <person name="Kana A."/>
            <person name="Kay M."/>
            <person name="Kimberley A.M."/>
            <person name="Kershaw J.K."/>
            <person name="Kokkinaki M."/>
            <person name="Laird G.K."/>
            <person name="Lawlor S."/>
            <person name="Lee H.M."/>
            <person name="Leongamornlert D.A."/>
            <person name="Laird G."/>
            <person name="Lloyd C."/>
            <person name="Lloyd D.M."/>
            <person name="Loveland J."/>
            <person name="Lovell J."/>
            <person name="McLaren S."/>
            <person name="McLay K.E."/>
            <person name="McMurray A."/>
            <person name="Mashreghi-Mohammadi M."/>
            <person name="Matthews L."/>
            <person name="Milne S."/>
            <person name="Nickerson T."/>
            <person name="Nguyen M."/>
            <person name="Overton-Larty E."/>
            <person name="Palmer S.A."/>
            <person name="Pearce A.V."/>
            <person name="Peck A.I."/>
            <person name="Pelan S."/>
            <person name="Phillimore B."/>
            <person name="Porter K."/>
            <person name="Rice C.M."/>
            <person name="Rogosin A."/>
            <person name="Ross M.T."/>
            <person name="Sarafidou T."/>
            <person name="Sehra H.K."/>
            <person name="Shownkeen R."/>
            <person name="Skuce C.D."/>
            <person name="Smith M."/>
            <person name="Standring L."/>
            <person name="Sycamore N."/>
            <person name="Tester J."/>
            <person name="Thorpe A."/>
            <person name="Torcasso W."/>
            <person name="Tracey A."/>
            <person name="Tromans A."/>
            <person name="Tsolas J."/>
            <person name="Wall M."/>
            <person name="Walsh J."/>
            <person name="Wang H."/>
            <person name="Weinstock K."/>
            <person name="West A.P."/>
            <person name="Willey D.L."/>
            <person name="Whitehead S.L."/>
            <person name="Wilming L."/>
            <person name="Wray P.W."/>
            <person name="Young L."/>
            <person name="Chen Y."/>
            <person name="Lovering R.C."/>
            <person name="Moschonas N.K."/>
            <person name="Siebert R."/>
            <person name="Fechtel K."/>
            <person name="Bentley D."/>
            <person name="Durbin R."/>
            <person name="Hubbard T."/>
            <person name="Doucette-Stamm L."/>
            <person name="Beck S."/>
            <person name="Smith D.R."/>
            <person name="Rogers J."/>
        </authorList>
    </citation>
    <scope>NUCLEOTIDE SEQUENCE [LARGE SCALE GENOMIC DNA]</scope>
</reference>
<dbReference type="Gene3D" id="2.10.50.10">
    <property type="entry name" value="Tumor Necrosis Factor Receptor, subunit A, domain 2"/>
    <property type="match status" value="2"/>
</dbReference>
<keyword evidence="7" id="KW-0732">Signal</keyword>
<dbReference type="InterPro" id="IPR011029">
    <property type="entry name" value="DEATH-like_dom_sf"/>
</dbReference>
<evidence type="ECO:0000256" key="5">
    <source>
        <dbReference type="ARBA" id="ARBA00022692"/>
    </source>
</evidence>
<dbReference type="InterPro" id="IPR001368">
    <property type="entry name" value="TNFR/NGFR_Cys_rich_reg"/>
</dbReference>
<dbReference type="Pfam" id="PF00020">
    <property type="entry name" value="TNFR_c6"/>
    <property type="match status" value="2"/>
</dbReference>
<keyword evidence="5" id="KW-0812">Transmembrane</keyword>
<dbReference type="InterPro" id="IPR033998">
    <property type="entry name" value="TNFRSF6_death"/>
</dbReference>
<evidence type="ECO:0007829" key="27">
    <source>
        <dbReference type="ProteomicsDB" id="A0A8Q3WLI5"/>
    </source>
</evidence>
<evidence type="ECO:0000259" key="22">
    <source>
        <dbReference type="PROSITE" id="PS50017"/>
    </source>
</evidence>
<dbReference type="InterPro" id="IPR000488">
    <property type="entry name" value="Death_dom"/>
</dbReference>
<evidence type="ECO:0000256" key="15">
    <source>
        <dbReference type="ARBA" id="ARBA00023180"/>
    </source>
</evidence>
<gene>
    <name evidence="24" type="primary">FAS</name>
</gene>
<reference evidence="24 25" key="3">
    <citation type="journal article" date="2004" name="Nature">
        <title>Finishing the euchromatic sequence of the human genome.</title>
        <authorList>
            <consortium name="International Human Genome Sequencing Consortium"/>
        </authorList>
    </citation>
    <scope>NUCLEOTIDE SEQUENCE [LARGE SCALE GENOMIC DNA]</scope>
</reference>
<keyword evidence="11" id="KW-0472">Membrane</keyword>
<dbReference type="Proteomes" id="UP000005640">
    <property type="component" value="Chromosome 10"/>
</dbReference>
<evidence type="ECO:0000256" key="10">
    <source>
        <dbReference type="ARBA" id="ARBA00022989"/>
    </source>
</evidence>
<evidence type="ECO:0000259" key="23">
    <source>
        <dbReference type="PROSITE" id="PS50050"/>
    </source>
</evidence>
<evidence type="ECO:0000256" key="19">
    <source>
        <dbReference type="ARBA" id="ARBA00032502"/>
    </source>
</evidence>
<dbReference type="AlphaFoldDB" id="A0A8Q3WLI5"/>
<keyword evidence="8" id="KW-0677">Repeat</keyword>
<dbReference type="InterPro" id="IPR008063">
    <property type="entry name" value="Fas_rcpt"/>
</dbReference>
<evidence type="ECO:0007829" key="26">
    <source>
        <dbReference type="PeptideAtlas" id="A0A8Q3WLI5"/>
    </source>
</evidence>
<evidence type="ECO:0000256" key="6">
    <source>
        <dbReference type="ARBA" id="ARBA00022703"/>
    </source>
</evidence>
<accession>A0A8Q3WLI5</accession>
<keyword evidence="12" id="KW-0564">Palmitate</keyword>
<evidence type="ECO:0000256" key="1">
    <source>
        <dbReference type="ARBA" id="ARBA00004251"/>
    </source>
</evidence>
<comment type="subcellular location">
    <subcellularLocation>
        <location evidence="1">Cell membrane</location>
        <topology evidence="1">Single-pass type I membrane protein</topology>
    </subcellularLocation>
    <subcellularLocation>
        <location evidence="2">Membrane raft</location>
    </subcellularLocation>
</comment>
<dbReference type="EMBL" id="AL157394">
    <property type="status" value="NOT_ANNOTATED_CDS"/>
    <property type="molecule type" value="Genomic_DNA"/>
</dbReference>
<dbReference type="FunFam" id="2.10.50.10:FF:000021">
    <property type="entry name" value="Tumor necrosis factor receptor superfamily member 6"/>
    <property type="match status" value="1"/>
</dbReference>
<feature type="region of interest" description="Disordered" evidence="21">
    <location>
        <begin position="207"/>
        <end position="226"/>
    </location>
</feature>
<dbReference type="GO" id="GO:0045121">
    <property type="term" value="C:membrane raft"/>
    <property type="evidence" value="ECO:0007669"/>
    <property type="project" value="UniProtKB-SubCell"/>
</dbReference>
<dbReference type="SMART" id="SM00208">
    <property type="entry name" value="TNFR"/>
    <property type="match status" value="3"/>
</dbReference>
<dbReference type="Gene3D" id="1.10.533.10">
    <property type="entry name" value="Death Domain, Fas"/>
    <property type="match status" value="1"/>
</dbReference>
<dbReference type="GO" id="GO:0004888">
    <property type="term" value="F:transmembrane signaling receptor activity"/>
    <property type="evidence" value="ECO:0007669"/>
    <property type="project" value="InterPro"/>
</dbReference>
<dbReference type="PRINTS" id="PR01680">
    <property type="entry name" value="TNFACTORR6"/>
</dbReference>
<dbReference type="OpenTargets" id="ENSG00000026103"/>
<dbReference type="PROSITE" id="PS50017">
    <property type="entry name" value="DEATH_DOMAIN"/>
    <property type="match status" value="1"/>
</dbReference>
<dbReference type="FunFam" id="1.10.533.10:FF:000057">
    <property type="entry name" value="Tumor necrosis factor receptor superfamily member 6"/>
    <property type="match status" value="1"/>
</dbReference>
<evidence type="ECO:0000256" key="20">
    <source>
        <dbReference type="PROSITE-ProRule" id="PRU00206"/>
    </source>
</evidence>
<dbReference type="Ensembl" id="ENST00000696780.1">
    <property type="protein sequence ID" value="ENSP00000512863.1"/>
    <property type="gene ID" value="ENSG00000026103.25"/>
</dbReference>
<keyword evidence="13" id="KW-1015">Disulfide bond</keyword>
<keyword evidence="25" id="KW-1185">Reference proteome</keyword>
<dbReference type="SMR" id="A0A8Q3WLI5"/>
<evidence type="ECO:0000256" key="13">
    <source>
        <dbReference type="ARBA" id="ARBA00023157"/>
    </source>
</evidence>
<dbReference type="InterPro" id="IPR033999">
    <property type="entry name" value="TNFRSF6_N"/>
</dbReference>
<dbReference type="SUPFAM" id="SSF47986">
    <property type="entry name" value="DEATH domain"/>
    <property type="match status" value="1"/>
</dbReference>
<evidence type="ECO:0000256" key="14">
    <source>
        <dbReference type="ARBA" id="ARBA00023170"/>
    </source>
</evidence>
<evidence type="ECO:0000256" key="7">
    <source>
        <dbReference type="ARBA" id="ARBA00022729"/>
    </source>
</evidence>
<dbReference type="CDD" id="cd10579">
    <property type="entry name" value="TNFRSF6"/>
    <property type="match status" value="1"/>
</dbReference>
<dbReference type="GO" id="GO:0042981">
    <property type="term" value="P:regulation of apoptotic process"/>
    <property type="evidence" value="ECO:0007669"/>
    <property type="project" value="UniProtKB-ARBA"/>
</dbReference>
<feature type="repeat" description="TNFR-Cys" evidence="20">
    <location>
        <begin position="159"/>
        <end position="196"/>
    </location>
</feature>
<dbReference type="GO" id="GO:0097191">
    <property type="term" value="P:extrinsic apoptotic signaling pathway"/>
    <property type="evidence" value="ECO:0007669"/>
    <property type="project" value="UniProtKB-ARBA"/>
</dbReference>
<evidence type="ECO:0000256" key="2">
    <source>
        <dbReference type="ARBA" id="ARBA00004285"/>
    </source>
</evidence>
<keyword evidence="6" id="KW-0053">Apoptosis</keyword>
<feature type="domain" description="TNFR-Cys" evidence="23">
    <location>
        <begin position="159"/>
        <end position="196"/>
    </location>
</feature>
<feature type="domain" description="TNFR-Cys" evidence="23">
    <location>
        <begin position="115"/>
        <end position="158"/>
    </location>
</feature>
<dbReference type="SUPFAM" id="SSF57586">
    <property type="entry name" value="TNF receptor-like"/>
    <property type="match status" value="2"/>
</dbReference>
<dbReference type="Pfam" id="PF00531">
    <property type="entry name" value="Death"/>
    <property type="match status" value="1"/>
</dbReference>
<dbReference type="PANTHER" id="PTHR46874">
    <property type="entry name" value="TUMOR NECROSIS FACTOR RECEPTOR SUPERFAMILY MEMBER 6"/>
    <property type="match status" value="1"/>
</dbReference>
<reference evidence="24 25" key="1">
    <citation type="journal article" date="2001" name="Nature">
        <title>Initial sequencing and analysis of the human genome.</title>
        <authorList>
            <consortium name="International Human Genome Sequencing Consortium"/>
            <person name="Lander E.S."/>
            <person name="Linton L.M."/>
            <person name="Birren B."/>
            <person name="Nusbaum C."/>
            <person name="Zody M.C."/>
            <person name="Baldwin J."/>
            <person name="Devon K."/>
            <person name="Dewar K."/>
            <person name="Doyle M."/>
            <person name="FitzHugh W."/>
            <person name="Funke R."/>
            <person name="Gage D."/>
            <person name="Harris K."/>
            <person name="Heaford A."/>
            <person name="Howland J."/>
            <person name="Kann L."/>
            <person name="Lehoczky J."/>
            <person name="LeVine R."/>
            <person name="McEwan P."/>
            <person name="McKernan K."/>
            <person name="Meldrim J."/>
            <person name="Mesirov J.P."/>
            <person name="Miranda C."/>
            <person name="Morris W."/>
            <person name="Naylor J."/>
            <person name="Raymond C."/>
            <person name="Rosetti M."/>
            <person name="Santos R."/>
            <person name="Sheridan A."/>
            <person name="Sougnez C."/>
            <person name="Stange-Thomann N."/>
            <person name="Stojanovic N."/>
            <person name="Subramanian A."/>
            <person name="Wyman D."/>
            <person name="Rogers J."/>
            <person name="Sulston J."/>
            <person name="Ainscough R."/>
            <person name="Beck S."/>
            <person name="Bentley D."/>
            <person name="Burton J."/>
            <person name="Clee C."/>
            <person name="Carter N."/>
            <person name="Coulson A."/>
            <person name="Deadman R."/>
            <person name="Deloukas P."/>
            <person name="Dunham A."/>
            <person name="Dunham I."/>
            <person name="Durbin R."/>
            <person name="French L."/>
            <person name="Grafham D."/>
            <person name="Gregory S."/>
            <person name="Hubbard T."/>
            <person name="Humphray S."/>
            <person name="Hunt A."/>
            <person name="Jones M."/>
            <person name="Lloyd C."/>
            <person name="McMurray A."/>
            <person name="Matthews L."/>
            <person name="Mercer S."/>
            <person name="Milne S."/>
            <person name="Mullikin J.C."/>
            <person name="Mungall A."/>
            <person name="Plumb R."/>
            <person name="Ross M."/>
            <person name="Shownkeen R."/>
            <person name="Sims S."/>
            <person name="Waterston R.H."/>
            <person name="Wilson R.K."/>
            <person name="Hillier L.W."/>
            <person name="McPherson J.D."/>
            <person name="Marra M.A."/>
            <person name="Mardis E.R."/>
            <person name="Fulton L.A."/>
            <person name="Chinwalla A.T."/>
            <person name="Pepin K.H."/>
            <person name="Gish W.R."/>
            <person name="Chissoe S.L."/>
            <person name="Wendl M.C."/>
            <person name="Delehaunty K.D."/>
            <person name="Miner T.L."/>
            <person name="Delehaunty A."/>
            <person name="Kramer J.B."/>
            <person name="Cook L.L."/>
            <person name="Fulton R.S."/>
            <person name="Johnson D.L."/>
            <person name="Minx P.J."/>
            <person name="Clifton S.W."/>
            <person name="Hawkins T."/>
            <person name="Branscomb E."/>
            <person name="Predki P."/>
            <person name="Richardson P."/>
            <person name="Wenning S."/>
            <person name="Slezak T."/>
            <person name="Doggett N."/>
            <person name="Cheng J.F."/>
            <person name="Olsen A."/>
            <person name="Lucas S."/>
            <person name="Elkin C."/>
            <person name="Uberbacher E."/>
            <person name="Frazier M."/>
            <person name="Gibbs R.A."/>
            <person name="Muzny D.M."/>
            <person name="Scherer S.E."/>
            <person name="Bouck J.B."/>
            <person name="Sodergren E.J."/>
            <person name="Worley K.C."/>
            <person name="Rives C.M."/>
            <person name="Gorrell J.H."/>
            <person name="Metzker M.L."/>
            <person name="Naylor S.L."/>
            <person name="Kucherlapati R.S."/>
            <person name="Nelson D.L."/>
            <person name="Weinstock G.M."/>
            <person name="Sakaki Y."/>
            <person name="Fujiyama A."/>
            <person name="Hattori M."/>
            <person name="Yada T."/>
            <person name="Toyoda A."/>
            <person name="Itoh T."/>
            <person name="Kawagoe C."/>
            <person name="Watanabe H."/>
            <person name="Totoki Y."/>
            <person name="Taylor T."/>
            <person name="Weissenbach J."/>
            <person name="Heilig R."/>
            <person name="Saurin W."/>
            <person name="Artiguenave F."/>
            <person name="Brottier P."/>
            <person name="Bruls T."/>
            <person name="Pelletier E."/>
            <person name="Robert C."/>
            <person name="Wincker P."/>
            <person name="Smith D.R."/>
            <person name="Doucette-Stamm L."/>
            <person name="Rubenfield M."/>
            <person name="Weinstock K."/>
            <person name="Lee H.M."/>
            <person name="Dubois J."/>
            <person name="Rosenthal A."/>
            <person name="Platzer M."/>
            <person name="Nyakatura G."/>
            <person name="Taudien S."/>
            <person name="Rump A."/>
            <person name="Yang H."/>
            <person name="Yu J."/>
            <person name="Wang J."/>
            <person name="Huang G."/>
            <person name="Gu J."/>
            <person name="Hood L."/>
            <person name="Rowen L."/>
            <person name="Madan A."/>
            <person name="Qin S."/>
            <person name="Davis R.W."/>
            <person name="Federspiel N.A."/>
            <person name="Abola A.P."/>
            <person name="Proctor M.J."/>
            <person name="Myers R.M."/>
            <person name="Schmutz J."/>
            <person name="Dickson M."/>
            <person name="Grimwood J."/>
            <person name="Cox D.R."/>
            <person name="Olson M.V."/>
            <person name="Kaul R."/>
            <person name="Raymond C."/>
            <person name="Shimizu N."/>
            <person name="Kawasaki K."/>
            <person name="Minoshima S."/>
            <person name="Evans G.A."/>
            <person name="Athanasiou M."/>
            <person name="Schultz R."/>
            <person name="Roe B.A."/>
            <person name="Chen F."/>
            <person name="Pan H."/>
            <person name="Ramser J."/>
            <person name="Lehrach H."/>
            <person name="Reinhardt R."/>
            <person name="McCombie W.R."/>
            <person name="de la Bastide M."/>
            <person name="Dedhia N."/>
            <person name="Blocker H."/>
            <person name="Hornischer K."/>
            <person name="Nordsiek G."/>
            <person name="Agarwala R."/>
            <person name="Aravind L."/>
            <person name="Bailey J.A."/>
            <person name="Bateman A."/>
            <person name="Batzoglou S."/>
            <person name="Birney E."/>
            <person name="Bork P."/>
            <person name="Brown D.G."/>
            <person name="Burge C.B."/>
            <person name="Cerutti L."/>
            <person name="Chen H.C."/>
            <person name="Church D."/>
            <person name="Clamp M."/>
            <person name="Copley R.R."/>
            <person name="Doerks T."/>
            <person name="Eddy S.R."/>
            <person name="Eichler E.E."/>
            <person name="Furey T.S."/>
            <person name="Galagan J."/>
            <person name="Gilbert J.G."/>
            <person name="Harmon C."/>
            <person name="Hayashizaki Y."/>
            <person name="Haussler D."/>
            <person name="Hermjakob H."/>
            <person name="Hokamp K."/>
            <person name="Jang W."/>
            <person name="Johnson L.S."/>
            <person name="Jones T.A."/>
            <person name="Kasif S."/>
            <person name="Kaspryzk A."/>
            <person name="Kennedy S."/>
            <person name="Kent W.J."/>
            <person name="Kitts P."/>
            <person name="Koonin E.V."/>
            <person name="Korf I."/>
            <person name="Kulp D."/>
            <person name="Lancet D."/>
            <person name="Lowe T.M."/>
            <person name="McLysaght A."/>
            <person name="Mikkelsen T."/>
            <person name="Moran J.V."/>
            <person name="Mulder N."/>
            <person name="Pollara V.J."/>
            <person name="Ponting C.P."/>
            <person name="Schuler G."/>
            <person name="Schultz J."/>
            <person name="Slater G."/>
            <person name="Smit A.F."/>
            <person name="Stupka E."/>
            <person name="Szustakowski J."/>
            <person name="Thierry-Mieg D."/>
            <person name="Thierry-Mieg J."/>
            <person name="Wagner L."/>
            <person name="Wallis J."/>
            <person name="Wheeler R."/>
            <person name="Williams A."/>
            <person name="Wolf Y.I."/>
            <person name="Wolfe K.H."/>
            <person name="Yang S.P."/>
            <person name="Yeh R.F."/>
            <person name="Collins F."/>
            <person name="Guyer M.S."/>
            <person name="Peterson J."/>
            <person name="Felsenfeld A."/>
            <person name="Wetterstrand K.A."/>
            <person name="Patrinos A."/>
            <person name="Morgan M.J."/>
            <person name="de Jong P."/>
            <person name="Catanese J.J."/>
            <person name="Osoegawa K."/>
            <person name="Shizuya H."/>
            <person name="Choi S."/>
            <person name="Chen Y.J."/>
        </authorList>
    </citation>
    <scope>NUCLEOTIDE SEQUENCE [LARGE SCALE GENOMIC DNA]</scope>
</reference>
<evidence type="ECO:0000313" key="25">
    <source>
        <dbReference type="Proteomes" id="UP000005640"/>
    </source>
</evidence>
<keyword evidence="15" id="KW-0325">Glycoprotein</keyword>
<name>A0A8Q3WLI5_HUMAN</name>
<feature type="domain" description="Death" evidence="22">
    <location>
        <begin position="240"/>
        <end position="324"/>
    </location>
</feature>
<dbReference type="GeneTree" id="ENSGT00950000183126"/>
<organism evidence="24 25">
    <name type="scientific">Homo sapiens</name>
    <name type="common">Human</name>
    <dbReference type="NCBI Taxonomy" id="9606"/>
    <lineage>
        <taxon>Eukaryota</taxon>
        <taxon>Metazoa</taxon>
        <taxon>Chordata</taxon>
        <taxon>Craniata</taxon>
        <taxon>Vertebrata</taxon>
        <taxon>Euteleostomi</taxon>
        <taxon>Mammalia</taxon>
        <taxon>Eutheria</taxon>
        <taxon>Euarchontoglires</taxon>
        <taxon>Primates</taxon>
        <taxon>Haplorrhini</taxon>
        <taxon>Catarrhini</taxon>
        <taxon>Hominidae</taxon>
        <taxon>Homo</taxon>
    </lineage>
</organism>
<evidence type="ECO:0000256" key="9">
    <source>
        <dbReference type="ARBA" id="ARBA00022860"/>
    </source>
</evidence>
<dbReference type="PROSITE" id="PS50050">
    <property type="entry name" value="TNFR_NGFR_2"/>
    <property type="match status" value="2"/>
</dbReference>
<dbReference type="GO" id="GO:0031265">
    <property type="term" value="C:CD95 death-inducing signaling complex"/>
    <property type="evidence" value="ECO:0007669"/>
    <property type="project" value="UniProtKB-ARBA"/>
</dbReference>
<protein>
    <recommendedName>
        <fullName evidence="3">Tumor necrosis factor receptor superfamily member 6</fullName>
    </recommendedName>
    <alternativeName>
        <fullName evidence="18">Apo-1 antigen</fullName>
    </alternativeName>
    <alternativeName>
        <fullName evidence="19">Apoptosis-mediating surface antigen FAS</fullName>
    </alternativeName>
    <alternativeName>
        <fullName evidence="17">FASLG receptor</fullName>
    </alternativeName>
</protein>
<evidence type="ECO:0000256" key="3">
    <source>
        <dbReference type="ARBA" id="ARBA00015761"/>
    </source>
</evidence>
<evidence type="ECO:0000256" key="21">
    <source>
        <dbReference type="SAM" id="MobiDB-lite"/>
    </source>
</evidence>
<evidence type="ECO:0000256" key="8">
    <source>
        <dbReference type="ARBA" id="ARBA00022737"/>
    </source>
</evidence>
<evidence type="ECO:0000256" key="16">
    <source>
        <dbReference type="ARBA" id="ARBA00023288"/>
    </source>
</evidence>
<keyword evidence="9" id="KW-0112">Calmodulin-binding</keyword>
<reference evidence="24" key="5">
    <citation type="submission" date="2025-09" db="UniProtKB">
        <authorList>
            <consortium name="Ensembl"/>
        </authorList>
    </citation>
    <scope>IDENTIFICATION</scope>
</reference>